<accession>A0A3L6R5T3</accession>
<dbReference type="GO" id="GO:0006952">
    <property type="term" value="P:defense response"/>
    <property type="evidence" value="ECO:0007669"/>
    <property type="project" value="UniProtKB-KW"/>
</dbReference>
<organism evidence="9 10">
    <name type="scientific">Panicum miliaceum</name>
    <name type="common">Proso millet</name>
    <name type="synonym">Broomcorn millet</name>
    <dbReference type="NCBI Taxonomy" id="4540"/>
    <lineage>
        <taxon>Eukaryota</taxon>
        <taxon>Viridiplantae</taxon>
        <taxon>Streptophyta</taxon>
        <taxon>Embryophyta</taxon>
        <taxon>Tracheophyta</taxon>
        <taxon>Spermatophyta</taxon>
        <taxon>Magnoliopsida</taxon>
        <taxon>Liliopsida</taxon>
        <taxon>Poales</taxon>
        <taxon>Poaceae</taxon>
        <taxon>PACMAD clade</taxon>
        <taxon>Panicoideae</taxon>
        <taxon>Panicodae</taxon>
        <taxon>Paniceae</taxon>
        <taxon>Panicinae</taxon>
        <taxon>Panicum</taxon>
        <taxon>Panicum sect. Panicum</taxon>
    </lineage>
</organism>
<evidence type="ECO:0000313" key="10">
    <source>
        <dbReference type="Proteomes" id="UP000275267"/>
    </source>
</evidence>
<evidence type="ECO:0000313" key="9">
    <source>
        <dbReference type="EMBL" id="RLM97685.1"/>
    </source>
</evidence>
<evidence type="ECO:0000256" key="7">
    <source>
        <dbReference type="SAM" id="Coils"/>
    </source>
</evidence>
<dbReference type="GO" id="GO:0005524">
    <property type="term" value="F:ATP binding"/>
    <property type="evidence" value="ECO:0007669"/>
    <property type="project" value="UniProtKB-KW"/>
</dbReference>
<keyword evidence="2" id="KW-0433">Leucine-rich repeat</keyword>
<evidence type="ECO:0000256" key="1">
    <source>
        <dbReference type="ARBA" id="ARBA00008894"/>
    </source>
</evidence>
<dbReference type="PANTHER" id="PTHR36766:SF40">
    <property type="entry name" value="DISEASE RESISTANCE PROTEIN RGA3"/>
    <property type="match status" value="1"/>
</dbReference>
<gene>
    <name evidence="9" type="ORF">C2845_PM06G33260</name>
</gene>
<feature type="domain" description="Disease resistance N-terminal" evidence="8">
    <location>
        <begin position="5"/>
        <end position="96"/>
    </location>
</feature>
<dbReference type="AlphaFoldDB" id="A0A3L6R5T3"/>
<evidence type="ECO:0000256" key="4">
    <source>
        <dbReference type="ARBA" id="ARBA00022741"/>
    </source>
</evidence>
<keyword evidence="4" id="KW-0547">Nucleotide-binding</keyword>
<dbReference type="STRING" id="4540.A0A3L6R5T3"/>
<dbReference type="EMBL" id="PQIB02000009">
    <property type="protein sequence ID" value="RLM97685.1"/>
    <property type="molecule type" value="Genomic_DNA"/>
</dbReference>
<comment type="similarity">
    <text evidence="1">Belongs to the disease resistance NB-LRR family.</text>
</comment>
<evidence type="ECO:0000256" key="3">
    <source>
        <dbReference type="ARBA" id="ARBA00022737"/>
    </source>
</evidence>
<dbReference type="OrthoDB" id="666944at2759"/>
<dbReference type="Gene3D" id="1.20.5.4130">
    <property type="match status" value="1"/>
</dbReference>
<feature type="coiled-coil region" evidence="7">
    <location>
        <begin position="31"/>
        <end position="61"/>
    </location>
</feature>
<dbReference type="InterPro" id="IPR041118">
    <property type="entry name" value="Rx_N"/>
</dbReference>
<proteinExistence type="inferred from homology"/>
<sequence length="189" mass="21689">MAGAVVGPIAGRLAALVTDETALLWGFKDDVEGMRKTMEKLQALKQDADRRESLNEGERRETVRVWIKNFKSAAYDVEDLLDELDAIKLMKQNQPKIKVFFSFYNPLLVRLTMVHKMKKVNRDLRDIEEEGHRLDLVPRDIPIWTAGEGVDNLNNLKQMLQYGARGSKIILTARRQQVVENLKLDDVVE</sequence>
<protein>
    <submittedName>
        <fullName evidence="9">Disease resistance protein RGA3 isoform X1</fullName>
    </submittedName>
</protein>
<comment type="caution">
    <text evidence="9">The sequence shown here is derived from an EMBL/GenBank/DDBJ whole genome shotgun (WGS) entry which is preliminary data.</text>
</comment>
<dbReference type="PANTHER" id="PTHR36766">
    <property type="entry name" value="PLANT BROAD-SPECTRUM MILDEW RESISTANCE PROTEIN RPW8"/>
    <property type="match status" value="1"/>
</dbReference>
<keyword evidence="6" id="KW-0067">ATP-binding</keyword>
<evidence type="ECO:0000259" key="8">
    <source>
        <dbReference type="Pfam" id="PF18052"/>
    </source>
</evidence>
<dbReference type="Proteomes" id="UP000275267">
    <property type="component" value="Unassembled WGS sequence"/>
</dbReference>
<evidence type="ECO:0000256" key="5">
    <source>
        <dbReference type="ARBA" id="ARBA00022821"/>
    </source>
</evidence>
<keyword evidence="5" id="KW-0611">Plant defense</keyword>
<keyword evidence="7" id="KW-0175">Coiled coil</keyword>
<name>A0A3L6R5T3_PANMI</name>
<keyword evidence="10" id="KW-1185">Reference proteome</keyword>
<evidence type="ECO:0000256" key="2">
    <source>
        <dbReference type="ARBA" id="ARBA00022614"/>
    </source>
</evidence>
<dbReference type="Pfam" id="PF18052">
    <property type="entry name" value="Rx_N"/>
    <property type="match status" value="1"/>
</dbReference>
<reference evidence="10" key="1">
    <citation type="journal article" date="2019" name="Nat. Commun.">
        <title>The genome of broomcorn millet.</title>
        <authorList>
            <person name="Zou C."/>
            <person name="Miki D."/>
            <person name="Li D."/>
            <person name="Tang Q."/>
            <person name="Xiao L."/>
            <person name="Rajput S."/>
            <person name="Deng P."/>
            <person name="Jia W."/>
            <person name="Huang R."/>
            <person name="Zhang M."/>
            <person name="Sun Y."/>
            <person name="Hu J."/>
            <person name="Fu X."/>
            <person name="Schnable P.S."/>
            <person name="Li F."/>
            <person name="Zhang H."/>
            <person name="Feng B."/>
            <person name="Zhu X."/>
            <person name="Liu R."/>
            <person name="Schnable J.C."/>
            <person name="Zhu J.-K."/>
            <person name="Zhang H."/>
        </authorList>
    </citation>
    <scope>NUCLEOTIDE SEQUENCE [LARGE SCALE GENOMIC DNA]</scope>
</reference>
<keyword evidence="3" id="KW-0677">Repeat</keyword>
<evidence type="ECO:0000256" key="6">
    <source>
        <dbReference type="ARBA" id="ARBA00022840"/>
    </source>
</evidence>